<reference evidence="2" key="2">
    <citation type="submission" date="2020-05" db="UniProtKB">
        <authorList>
            <consortium name="EnsemblMetazoa"/>
        </authorList>
    </citation>
    <scope>IDENTIFICATION</scope>
    <source>
        <strain evidence="2">maculatus3</strain>
    </source>
</reference>
<evidence type="ECO:0000313" key="3">
    <source>
        <dbReference type="Proteomes" id="UP000075901"/>
    </source>
</evidence>
<proteinExistence type="predicted"/>
<dbReference type="VEuPathDB" id="VectorBase:AMAM014260"/>
<evidence type="ECO:0000313" key="2">
    <source>
        <dbReference type="EnsemblMetazoa" id="AMAM014260-PA"/>
    </source>
</evidence>
<dbReference type="AlphaFoldDB" id="A0A182SVH2"/>
<dbReference type="EnsemblMetazoa" id="AMAM014260-RA">
    <property type="protein sequence ID" value="AMAM014260-PA"/>
    <property type="gene ID" value="AMAM014260"/>
</dbReference>
<feature type="signal peptide" evidence="1">
    <location>
        <begin position="1"/>
        <end position="19"/>
    </location>
</feature>
<dbReference type="Proteomes" id="UP000075901">
    <property type="component" value="Unassembled WGS sequence"/>
</dbReference>
<feature type="chain" id="PRO_5008136162" evidence="1">
    <location>
        <begin position="20"/>
        <end position="101"/>
    </location>
</feature>
<keyword evidence="3" id="KW-1185">Reference proteome</keyword>
<organism evidence="2 3">
    <name type="scientific">Anopheles maculatus</name>
    <dbReference type="NCBI Taxonomy" id="74869"/>
    <lineage>
        <taxon>Eukaryota</taxon>
        <taxon>Metazoa</taxon>
        <taxon>Ecdysozoa</taxon>
        <taxon>Arthropoda</taxon>
        <taxon>Hexapoda</taxon>
        <taxon>Insecta</taxon>
        <taxon>Pterygota</taxon>
        <taxon>Neoptera</taxon>
        <taxon>Endopterygota</taxon>
        <taxon>Diptera</taxon>
        <taxon>Nematocera</taxon>
        <taxon>Culicoidea</taxon>
        <taxon>Culicidae</taxon>
        <taxon>Anophelinae</taxon>
        <taxon>Anopheles</taxon>
        <taxon>Anopheles maculatus group</taxon>
    </lineage>
</organism>
<accession>A0A182SVH2</accession>
<name>A0A182SVH2_9DIPT</name>
<keyword evidence="1" id="KW-0732">Signal</keyword>
<evidence type="ECO:0000256" key="1">
    <source>
        <dbReference type="SAM" id="SignalP"/>
    </source>
</evidence>
<protein>
    <submittedName>
        <fullName evidence="2">Uncharacterized protein</fullName>
    </submittedName>
</protein>
<sequence>MKSIIALVLFIACATQVYSVCLRKYPCYDHHVSTLNELHSFGHHQTGYHHGIRNVNHPSVSSYKTVGPCSCGSCVSCKNRPYYPFYSGDFHPFYHSATHLL</sequence>
<reference evidence="3" key="1">
    <citation type="submission" date="2013-09" db="EMBL/GenBank/DDBJ databases">
        <title>The Genome Sequence of Anopheles maculatus species B.</title>
        <authorList>
            <consortium name="The Broad Institute Genomics Platform"/>
            <person name="Neafsey D.E."/>
            <person name="Besansky N."/>
            <person name="Howell P."/>
            <person name="Walton C."/>
            <person name="Young S.K."/>
            <person name="Zeng Q."/>
            <person name="Gargeya S."/>
            <person name="Fitzgerald M."/>
            <person name="Haas B."/>
            <person name="Abouelleil A."/>
            <person name="Allen A.W."/>
            <person name="Alvarado L."/>
            <person name="Arachchi H.M."/>
            <person name="Berlin A.M."/>
            <person name="Chapman S.B."/>
            <person name="Gainer-Dewar J."/>
            <person name="Goldberg J."/>
            <person name="Griggs A."/>
            <person name="Gujja S."/>
            <person name="Hansen M."/>
            <person name="Howarth C."/>
            <person name="Imamovic A."/>
            <person name="Ireland A."/>
            <person name="Larimer J."/>
            <person name="McCowan C."/>
            <person name="Murphy C."/>
            <person name="Pearson M."/>
            <person name="Poon T.W."/>
            <person name="Priest M."/>
            <person name="Roberts A."/>
            <person name="Saif S."/>
            <person name="Shea T."/>
            <person name="Sisk P."/>
            <person name="Sykes S."/>
            <person name="Wortman J."/>
            <person name="Nusbaum C."/>
            <person name="Birren B."/>
        </authorList>
    </citation>
    <scope>NUCLEOTIDE SEQUENCE [LARGE SCALE GENOMIC DNA]</scope>
    <source>
        <strain evidence="3">maculatus3</strain>
    </source>
</reference>